<evidence type="ECO:0000313" key="3">
    <source>
        <dbReference type="EMBL" id="VAW36349.1"/>
    </source>
</evidence>
<name>A0A3B0VHS5_9ZZZZ</name>
<dbReference type="GO" id="GO:0043683">
    <property type="term" value="P:type IV pilus assembly"/>
    <property type="evidence" value="ECO:0007669"/>
    <property type="project" value="InterPro"/>
</dbReference>
<dbReference type="Pfam" id="PF04350">
    <property type="entry name" value="PilO"/>
    <property type="match status" value="1"/>
</dbReference>
<keyword evidence="2" id="KW-1133">Transmembrane helix</keyword>
<dbReference type="PANTHER" id="PTHR39555">
    <property type="entry name" value="FIMBRIAL ASSEMBLY PROTEIN PILO-LIKE PROTEIN-RELATED"/>
    <property type="match status" value="1"/>
</dbReference>
<gene>
    <name evidence="3" type="ORF">MNBD_DELTA02-100</name>
</gene>
<organism evidence="3">
    <name type="scientific">hydrothermal vent metagenome</name>
    <dbReference type="NCBI Taxonomy" id="652676"/>
    <lineage>
        <taxon>unclassified sequences</taxon>
        <taxon>metagenomes</taxon>
        <taxon>ecological metagenomes</taxon>
    </lineage>
</organism>
<dbReference type="InterPro" id="IPR014717">
    <property type="entry name" value="Transl_elong_EF1B/ribsomal_bS6"/>
</dbReference>
<feature type="transmembrane region" description="Helical" evidence="2">
    <location>
        <begin position="23"/>
        <end position="42"/>
    </location>
</feature>
<feature type="coiled-coil region" evidence="1">
    <location>
        <begin position="73"/>
        <end position="100"/>
    </location>
</feature>
<protein>
    <recommendedName>
        <fullName evidence="4">Type IV pilus biogenesis protein PilO</fullName>
    </recommendedName>
</protein>
<dbReference type="AlphaFoldDB" id="A0A3B0VHS5"/>
<sequence length="214" mass="24067">MDLDVKKFVRFDFILRLSLLKKVLILIGINVIIVALFVQFMVKPKLKEMAKLGVESIAISVQLEENRSIAKNIPKFRKEKEELELKLKKALSQLPNEKEIPNLIESISNAGKDAGLKILLFRPLPEVPRGFYAEVPVSMNVEGTYASIYNFCRKVSELSRIVNVEGINVQVGDSGKKLKGNPLIKADFVATTFRFIPDAEQKANAARKGGKKRR</sequence>
<dbReference type="Gene3D" id="3.30.70.60">
    <property type="match status" value="1"/>
</dbReference>
<reference evidence="3" key="1">
    <citation type="submission" date="2018-06" db="EMBL/GenBank/DDBJ databases">
        <authorList>
            <person name="Zhirakovskaya E."/>
        </authorList>
    </citation>
    <scope>NUCLEOTIDE SEQUENCE</scope>
</reference>
<dbReference type="PANTHER" id="PTHR39555:SF1">
    <property type="entry name" value="TYPE IV PILUS INNER MEMBRANE COMPONENT PILO"/>
    <property type="match status" value="1"/>
</dbReference>
<evidence type="ECO:0000256" key="1">
    <source>
        <dbReference type="SAM" id="Coils"/>
    </source>
</evidence>
<dbReference type="EMBL" id="UOEZ01000039">
    <property type="protein sequence ID" value="VAW36349.1"/>
    <property type="molecule type" value="Genomic_DNA"/>
</dbReference>
<proteinExistence type="predicted"/>
<dbReference type="GO" id="GO:0043107">
    <property type="term" value="P:type IV pilus-dependent motility"/>
    <property type="evidence" value="ECO:0007669"/>
    <property type="project" value="InterPro"/>
</dbReference>
<keyword evidence="2" id="KW-0472">Membrane</keyword>
<accession>A0A3B0VHS5</accession>
<evidence type="ECO:0008006" key="4">
    <source>
        <dbReference type="Google" id="ProtNLM"/>
    </source>
</evidence>
<keyword evidence="1" id="KW-0175">Coiled coil</keyword>
<evidence type="ECO:0000256" key="2">
    <source>
        <dbReference type="SAM" id="Phobius"/>
    </source>
</evidence>
<keyword evidence="2" id="KW-0812">Transmembrane</keyword>
<dbReference type="InterPro" id="IPR007445">
    <property type="entry name" value="PilO"/>
</dbReference>